<accession>A0A194XKI8</accession>
<dbReference type="Proteomes" id="UP000070700">
    <property type="component" value="Unassembled WGS sequence"/>
</dbReference>
<dbReference type="InterPro" id="IPR020843">
    <property type="entry name" value="ER"/>
</dbReference>
<dbReference type="AlphaFoldDB" id="A0A194XKI8"/>
<dbReference type="Gene3D" id="3.40.50.720">
    <property type="entry name" value="NAD(P)-binding Rossmann-like Domain"/>
    <property type="match status" value="1"/>
</dbReference>
<evidence type="ECO:0000313" key="5">
    <source>
        <dbReference type="EMBL" id="KUJ20656.1"/>
    </source>
</evidence>
<dbReference type="InterPro" id="IPR013154">
    <property type="entry name" value="ADH-like_N"/>
</dbReference>
<proteinExistence type="inferred from homology"/>
<evidence type="ECO:0000256" key="3">
    <source>
        <dbReference type="SAM" id="MobiDB-lite"/>
    </source>
</evidence>
<dbReference type="InterPro" id="IPR011032">
    <property type="entry name" value="GroES-like_sf"/>
</dbReference>
<dbReference type="SMART" id="SM00829">
    <property type="entry name" value="PKS_ER"/>
    <property type="match status" value="1"/>
</dbReference>
<dbReference type="InParanoid" id="A0A194XKI8"/>
<keyword evidence="6" id="KW-1185">Reference proteome</keyword>
<feature type="compositionally biased region" description="Basic and acidic residues" evidence="3">
    <location>
        <begin position="53"/>
        <end position="68"/>
    </location>
</feature>
<dbReference type="CDD" id="cd08249">
    <property type="entry name" value="enoyl_reductase_like"/>
    <property type="match status" value="1"/>
</dbReference>
<gene>
    <name evidence="5" type="ORF">LY89DRAFT_716011</name>
</gene>
<dbReference type="InterPro" id="IPR047122">
    <property type="entry name" value="Trans-enoyl_RdTase-like"/>
</dbReference>
<dbReference type="GeneID" id="28827967"/>
<evidence type="ECO:0000259" key="4">
    <source>
        <dbReference type="SMART" id="SM00829"/>
    </source>
</evidence>
<dbReference type="SUPFAM" id="SSF51735">
    <property type="entry name" value="NAD(P)-binding Rossmann-fold domains"/>
    <property type="match status" value="1"/>
</dbReference>
<dbReference type="Pfam" id="PF00107">
    <property type="entry name" value="ADH_zinc_N"/>
    <property type="match status" value="1"/>
</dbReference>
<evidence type="ECO:0000256" key="1">
    <source>
        <dbReference type="ARBA" id="ARBA00008072"/>
    </source>
</evidence>
<dbReference type="KEGG" id="psco:LY89DRAFT_716011"/>
<dbReference type="EMBL" id="KQ947409">
    <property type="protein sequence ID" value="KUJ20656.1"/>
    <property type="molecule type" value="Genomic_DNA"/>
</dbReference>
<dbReference type="GO" id="GO:0016651">
    <property type="term" value="F:oxidoreductase activity, acting on NAD(P)H"/>
    <property type="evidence" value="ECO:0007669"/>
    <property type="project" value="InterPro"/>
</dbReference>
<dbReference type="PANTHER" id="PTHR45348">
    <property type="entry name" value="HYPOTHETICAL OXIDOREDUCTASE (EUROFUNG)"/>
    <property type="match status" value="1"/>
</dbReference>
<sequence length="407" mass="44402">MPIARFLGCFLCGKDKGVGVVEDGDVPVIRIEGKSAHHQLSDSSFDSELEFSSAKDEKDTPLSTDTEPRRTNKALVVAAKGTYALVDHEFPNLEHGREVVIRNMATGLNPIDFKSVDFNFCLPEFPWVTGREMAGVVEVVGEEVEGIRVGDRVWTSTYYRDRRAGCFQQFVTVPAHTVLPLPSNLSFDEAACLGVAALTAAMTLWRWLQVPMVPPAERTGREYLLVWGGSTVTGQFAIQIAARCGLDVIAVTSAKTRSLAESLGARVVVRDGKSNDEIVDEIRGVAGEDITRAIDLVGPSTANYCLKAFSRDEGRKCLFAPLAMISSKAEIPANVVVETVEMKQFVLDGESRRFAVELNRLVESGEILLPGLEVLEGGLGVVVVVEGLERLKRGDMVGRKMVVRMES</sequence>
<feature type="domain" description="Enoyl reductase (ER)" evidence="4">
    <location>
        <begin position="81"/>
        <end position="403"/>
    </location>
</feature>
<evidence type="ECO:0000313" key="6">
    <source>
        <dbReference type="Proteomes" id="UP000070700"/>
    </source>
</evidence>
<reference evidence="5 6" key="1">
    <citation type="submission" date="2015-10" db="EMBL/GenBank/DDBJ databases">
        <title>Full genome of DAOMC 229536 Phialocephala scopiformis, a fungal endophyte of spruce producing the potent anti-insectan compound rugulosin.</title>
        <authorList>
            <consortium name="DOE Joint Genome Institute"/>
            <person name="Walker A.K."/>
            <person name="Frasz S.L."/>
            <person name="Seifert K.A."/>
            <person name="Miller J.D."/>
            <person name="Mondo S.J."/>
            <person name="Labutti K."/>
            <person name="Lipzen A."/>
            <person name="Dockter R."/>
            <person name="Kennedy M."/>
            <person name="Grigoriev I.V."/>
            <person name="Spatafora J.W."/>
        </authorList>
    </citation>
    <scope>NUCLEOTIDE SEQUENCE [LARGE SCALE GENOMIC DNA]</scope>
    <source>
        <strain evidence="5 6">CBS 120377</strain>
    </source>
</reference>
<dbReference type="Pfam" id="PF08240">
    <property type="entry name" value="ADH_N"/>
    <property type="match status" value="1"/>
</dbReference>
<name>A0A194XKI8_MOLSC</name>
<dbReference type="Gene3D" id="3.90.180.10">
    <property type="entry name" value="Medium-chain alcohol dehydrogenases, catalytic domain"/>
    <property type="match status" value="1"/>
</dbReference>
<dbReference type="OrthoDB" id="10257049at2759"/>
<organism evidence="5 6">
    <name type="scientific">Mollisia scopiformis</name>
    <name type="common">Conifer needle endophyte fungus</name>
    <name type="synonym">Phialocephala scopiformis</name>
    <dbReference type="NCBI Taxonomy" id="149040"/>
    <lineage>
        <taxon>Eukaryota</taxon>
        <taxon>Fungi</taxon>
        <taxon>Dikarya</taxon>
        <taxon>Ascomycota</taxon>
        <taxon>Pezizomycotina</taxon>
        <taxon>Leotiomycetes</taxon>
        <taxon>Helotiales</taxon>
        <taxon>Mollisiaceae</taxon>
        <taxon>Mollisia</taxon>
    </lineage>
</organism>
<feature type="compositionally biased region" description="Low complexity" evidence="3">
    <location>
        <begin position="41"/>
        <end position="52"/>
    </location>
</feature>
<comment type="similarity">
    <text evidence="1">Belongs to the zinc-containing alcohol dehydrogenase family.</text>
</comment>
<dbReference type="InterPro" id="IPR013149">
    <property type="entry name" value="ADH-like_C"/>
</dbReference>
<dbReference type="SUPFAM" id="SSF50129">
    <property type="entry name" value="GroES-like"/>
    <property type="match status" value="1"/>
</dbReference>
<dbReference type="InterPro" id="IPR036291">
    <property type="entry name" value="NAD(P)-bd_dom_sf"/>
</dbReference>
<dbReference type="PANTHER" id="PTHR45348:SF2">
    <property type="entry name" value="ZINC-TYPE ALCOHOL DEHYDROGENASE-LIKE PROTEIN C2E1P3.01"/>
    <property type="match status" value="1"/>
</dbReference>
<evidence type="ECO:0000256" key="2">
    <source>
        <dbReference type="ARBA" id="ARBA00023002"/>
    </source>
</evidence>
<feature type="region of interest" description="Disordered" evidence="3">
    <location>
        <begin position="40"/>
        <end position="68"/>
    </location>
</feature>
<protein>
    <submittedName>
        <fullName evidence="5">GroES-like protein</fullName>
    </submittedName>
</protein>
<dbReference type="RefSeq" id="XP_018075011.1">
    <property type="nucleotide sequence ID" value="XM_018218241.1"/>
</dbReference>
<keyword evidence="2" id="KW-0560">Oxidoreductase</keyword>